<dbReference type="OrthoDB" id="387677at2759"/>
<feature type="region of interest" description="Disordered" evidence="2">
    <location>
        <begin position="478"/>
        <end position="527"/>
    </location>
</feature>
<dbReference type="AlphaFoldDB" id="A0A0D9QLJ2"/>
<name>A0A0D9QLJ2_PLAFR</name>
<feature type="coiled-coil region" evidence="1">
    <location>
        <begin position="607"/>
        <end position="676"/>
    </location>
</feature>
<accession>A0A0D9QLJ2</accession>
<protein>
    <submittedName>
        <fullName evidence="3">Uncharacterized protein</fullName>
    </submittedName>
</protein>
<dbReference type="Proteomes" id="UP000054561">
    <property type="component" value="Unassembled WGS sequence"/>
</dbReference>
<proteinExistence type="predicted"/>
<organism evidence="3 4">
    <name type="scientific">Plasmodium fragile</name>
    <dbReference type="NCBI Taxonomy" id="5857"/>
    <lineage>
        <taxon>Eukaryota</taxon>
        <taxon>Sar</taxon>
        <taxon>Alveolata</taxon>
        <taxon>Apicomplexa</taxon>
        <taxon>Aconoidasida</taxon>
        <taxon>Haemosporida</taxon>
        <taxon>Plasmodiidae</taxon>
        <taxon>Plasmodium</taxon>
        <taxon>Plasmodium (Plasmodium)</taxon>
    </lineage>
</organism>
<feature type="region of interest" description="Disordered" evidence="2">
    <location>
        <begin position="179"/>
        <end position="215"/>
    </location>
</feature>
<dbReference type="VEuPathDB" id="PlasmoDB:AK88_02579"/>
<reference evidence="3 4" key="1">
    <citation type="submission" date="2014-03" db="EMBL/GenBank/DDBJ databases">
        <title>The Genome Sequence of Plasmodium fragile nilgiri.</title>
        <authorList>
            <consortium name="The Broad Institute Genomics Platform"/>
            <consortium name="The Broad Institute Genome Sequencing Center for Infectious Disease"/>
            <person name="Neafsey D."/>
            <person name="Duraisingh M."/>
            <person name="Young S.K."/>
            <person name="Zeng Q."/>
            <person name="Gargeya S."/>
            <person name="Abouelleil A."/>
            <person name="Alvarado L."/>
            <person name="Chapman S.B."/>
            <person name="Gainer-Dewar J."/>
            <person name="Goldberg J."/>
            <person name="Griggs A."/>
            <person name="Gujja S."/>
            <person name="Hansen M."/>
            <person name="Howarth C."/>
            <person name="Imamovic A."/>
            <person name="Larimer J."/>
            <person name="Pearson M."/>
            <person name="Poon T.W."/>
            <person name="Priest M."/>
            <person name="Roberts A."/>
            <person name="Saif S."/>
            <person name="Shea T."/>
            <person name="Sykes S."/>
            <person name="Wortman J."/>
            <person name="Nusbaum C."/>
            <person name="Birren B."/>
        </authorList>
    </citation>
    <scope>NUCLEOTIDE SEQUENCE [LARGE SCALE GENOMIC DNA]</scope>
    <source>
        <strain evidence="4">nilgiri</strain>
    </source>
</reference>
<keyword evidence="4" id="KW-1185">Reference proteome</keyword>
<evidence type="ECO:0000313" key="4">
    <source>
        <dbReference type="Proteomes" id="UP000054561"/>
    </source>
</evidence>
<dbReference type="GeneID" id="24267893"/>
<keyword evidence="1" id="KW-0175">Coiled coil</keyword>
<sequence>MLHLRNAFRKGGAIKYVSVVGGKHRVWEKELNKFSPIGANRKLHSTNSPNGEPPEDNNRGNLIIEKKKKNNNFFKSLFVATFFCYTCYECLHIIQDDEVVRGKIKQFVGLSNLIELTIMPLLMYWDGVANSLKRYLLVIVKNGNYYSLLWCRSLKGFISKRDDNCNMFVGADEKRDLSEPLSSLRGESSADVAGESRHGESGTSVTAPTDPTAILPEDNLKHTHIAEKPPSELHSLIVLDEEVNVANIMPDEWTHYEDLPTEGTFKETEDATPVIKTSLNGNIEEHSSSDDIRVVIDLLNTVNSADREEQKDVLNLYDEGMTNRCPINGYDDMSTGRTAIGNTPDGEVTAHGEDEGGSTEDIFLGVQVEETEGETHEHHNTNGYICADGEDEQTHEPLTSEVQEPPLDSNVEESQDLFPYQVVTVTKKTHDAENKEDCYINTQRENAQTLVDGKELCREGQERDGGAEKVNTYKTHAYNLLQRDPHPVQEKHTTEGRESGAETKGSDNCYDDDNPNAPQRNPPSDKHIKTVITEGQSEIPLNDRDIKGIVKSEVQKFEGQIKELSKEELQDKIITMFLNELLRRKYKDILMEEEKEALKRVLTVKYNEIYLKEKKKMKKKLQKCIRKKLKKEEMLLKENYENEKEIFSCLMRNQKKEEVKIEKNKIQDELNKVRESYLSKINTYACDVDAMKDNDFRQKVIMEKLEAINDIQNKIVYLQNCIIQDLSIESILTDLKRHLKKDPFLDTVFGTLPDNFFSHMFKPTWNNIEKMKKEFYILYKEGVKEAFLQHNENYLLRTIIGRVASFLYLNYEQKMAIFLHRALKDDSALKSNLVHLSYALSSMQQNQFVDALRYIDELTGSCKNTFVPFSEHVKNVVLFRYYLRLAVSRLMLVSKTLRLAE</sequence>
<feature type="region of interest" description="Disordered" evidence="2">
    <location>
        <begin position="39"/>
        <end position="60"/>
    </location>
</feature>
<dbReference type="OMA" id="QNQFVDA"/>
<evidence type="ECO:0000313" key="3">
    <source>
        <dbReference type="EMBL" id="KJP87823.1"/>
    </source>
</evidence>
<gene>
    <name evidence="3" type="ORF">AK88_02579</name>
</gene>
<evidence type="ECO:0000256" key="2">
    <source>
        <dbReference type="SAM" id="MobiDB-lite"/>
    </source>
</evidence>
<feature type="compositionally biased region" description="Basic and acidic residues" evidence="2">
    <location>
        <begin position="483"/>
        <end position="505"/>
    </location>
</feature>
<dbReference type="RefSeq" id="XP_012335627.1">
    <property type="nucleotide sequence ID" value="XM_012480204.1"/>
</dbReference>
<evidence type="ECO:0000256" key="1">
    <source>
        <dbReference type="SAM" id="Coils"/>
    </source>
</evidence>
<dbReference type="EMBL" id="KQ001669">
    <property type="protein sequence ID" value="KJP87823.1"/>
    <property type="molecule type" value="Genomic_DNA"/>
</dbReference>